<keyword evidence="5" id="KW-1185">Reference proteome</keyword>
<comment type="similarity">
    <text evidence="1">Belongs to the class A bacterial acid phosphatase family.</text>
</comment>
<dbReference type="CDD" id="cd03397">
    <property type="entry name" value="PAP2_acid_phosphatase"/>
    <property type="match status" value="1"/>
</dbReference>
<name>A0ABP7LTC2_9SPHN</name>
<reference evidence="5" key="1">
    <citation type="journal article" date="2019" name="Int. J. Syst. Evol. Microbiol.">
        <title>The Global Catalogue of Microorganisms (GCM) 10K type strain sequencing project: providing services to taxonomists for standard genome sequencing and annotation.</title>
        <authorList>
            <consortium name="The Broad Institute Genomics Platform"/>
            <consortium name="The Broad Institute Genome Sequencing Center for Infectious Disease"/>
            <person name="Wu L."/>
            <person name="Ma J."/>
        </authorList>
    </citation>
    <scope>NUCLEOTIDE SEQUENCE [LARGE SCALE GENOMIC DNA]</scope>
    <source>
        <strain evidence="5">JCM 17543</strain>
    </source>
</reference>
<proteinExistence type="inferred from homology"/>
<gene>
    <name evidence="4" type="ORF">GCM10022276_26880</name>
</gene>
<feature type="region of interest" description="Disordered" evidence="2">
    <location>
        <begin position="250"/>
        <end position="272"/>
    </location>
</feature>
<sequence length="272" mass="28743">MAGSKEIVGVAAAVALALSGASCTSKERSNASRRGVPATTASGYLAADQLPDVISAVPPPPAAGSPEMARDEAAREAALKYRGTDRYDQAISDASRSLPVILHGFSCALGTDIDKQSTPALFTVLNKTFIDVRRSISPAKNRYKRPRPFAVHNGASCLPSDDAMLRIEGSYPGGQSATGWAFGHILATLNPARSTALLQRGDDFGQNRVICDGQWQSDIDAGREIGKLILARLQADPQFQADLRDAQVEVSKGLASGRNPPKQCPSAATSRR</sequence>
<evidence type="ECO:0000256" key="1">
    <source>
        <dbReference type="PIRNR" id="PIRNR000897"/>
    </source>
</evidence>
<evidence type="ECO:0000313" key="5">
    <source>
        <dbReference type="Proteomes" id="UP001500827"/>
    </source>
</evidence>
<organism evidence="4 5">
    <name type="scientific">Sphingomonas limnosediminicola</name>
    <dbReference type="NCBI Taxonomy" id="940133"/>
    <lineage>
        <taxon>Bacteria</taxon>
        <taxon>Pseudomonadati</taxon>
        <taxon>Pseudomonadota</taxon>
        <taxon>Alphaproteobacteria</taxon>
        <taxon>Sphingomonadales</taxon>
        <taxon>Sphingomonadaceae</taxon>
        <taxon>Sphingomonas</taxon>
    </lineage>
</organism>
<evidence type="ECO:0000256" key="2">
    <source>
        <dbReference type="SAM" id="MobiDB-lite"/>
    </source>
</evidence>
<dbReference type="PROSITE" id="PS51257">
    <property type="entry name" value="PROKAR_LIPOPROTEIN"/>
    <property type="match status" value="1"/>
</dbReference>
<dbReference type="EMBL" id="BAABBM010000001">
    <property type="protein sequence ID" value="GAA3907022.1"/>
    <property type="molecule type" value="Genomic_DNA"/>
</dbReference>
<dbReference type="RefSeq" id="WP_344700208.1">
    <property type="nucleotide sequence ID" value="NZ_BAABBM010000001.1"/>
</dbReference>
<dbReference type="EC" id="3.1.3.2" evidence="1"/>
<dbReference type="PRINTS" id="PR00483">
    <property type="entry name" value="BACPHPHTASE"/>
</dbReference>
<evidence type="ECO:0000313" key="4">
    <source>
        <dbReference type="EMBL" id="GAA3907022.1"/>
    </source>
</evidence>
<protein>
    <recommendedName>
        <fullName evidence="1">Acid phosphatase</fullName>
        <ecNumber evidence="1">3.1.3.2</ecNumber>
    </recommendedName>
</protein>
<dbReference type="InterPro" id="IPR001011">
    <property type="entry name" value="Acid_Pase_classA_bac"/>
</dbReference>
<keyword evidence="1" id="KW-0378">Hydrolase</keyword>
<comment type="catalytic activity">
    <reaction evidence="1">
        <text>a phosphate monoester + H2O = an alcohol + phosphate</text>
        <dbReference type="Rhea" id="RHEA:15017"/>
        <dbReference type="ChEBI" id="CHEBI:15377"/>
        <dbReference type="ChEBI" id="CHEBI:30879"/>
        <dbReference type="ChEBI" id="CHEBI:43474"/>
        <dbReference type="ChEBI" id="CHEBI:67140"/>
        <dbReference type="EC" id="3.1.3.2"/>
    </reaction>
</comment>
<evidence type="ECO:0000259" key="3">
    <source>
        <dbReference type="SMART" id="SM00014"/>
    </source>
</evidence>
<dbReference type="SMART" id="SM00014">
    <property type="entry name" value="acidPPc"/>
    <property type="match status" value="1"/>
</dbReference>
<comment type="caution">
    <text evidence="4">The sequence shown here is derived from an EMBL/GenBank/DDBJ whole genome shotgun (WGS) entry which is preliminary data.</text>
</comment>
<feature type="domain" description="Phosphatidic acid phosphatase type 2/haloperoxidase" evidence="3">
    <location>
        <begin position="120"/>
        <end position="234"/>
    </location>
</feature>
<accession>A0ABP7LTC2</accession>
<dbReference type="Gene3D" id="1.20.144.10">
    <property type="entry name" value="Phosphatidic acid phosphatase type 2/haloperoxidase"/>
    <property type="match status" value="1"/>
</dbReference>
<dbReference type="InterPro" id="IPR000326">
    <property type="entry name" value="PAP2/HPO"/>
</dbReference>
<dbReference type="PIRSF" id="PIRSF000897">
    <property type="entry name" value="Acid_Ptase_ClsA"/>
    <property type="match status" value="1"/>
</dbReference>
<dbReference type="Proteomes" id="UP001500827">
    <property type="component" value="Unassembled WGS sequence"/>
</dbReference>
<dbReference type="InterPro" id="IPR036938">
    <property type="entry name" value="PAP2/HPO_sf"/>
</dbReference>
<dbReference type="SUPFAM" id="SSF48317">
    <property type="entry name" value="Acid phosphatase/Vanadium-dependent haloperoxidase"/>
    <property type="match status" value="1"/>
</dbReference>